<dbReference type="OrthoDB" id="663853at2"/>
<organism evidence="3 4">
    <name type="scientific">Mucilaginibacter paludis DSM 18603</name>
    <dbReference type="NCBI Taxonomy" id="714943"/>
    <lineage>
        <taxon>Bacteria</taxon>
        <taxon>Pseudomonadati</taxon>
        <taxon>Bacteroidota</taxon>
        <taxon>Sphingobacteriia</taxon>
        <taxon>Sphingobacteriales</taxon>
        <taxon>Sphingobacteriaceae</taxon>
        <taxon>Mucilaginibacter</taxon>
    </lineage>
</organism>
<keyword evidence="4" id="KW-1185">Reference proteome</keyword>
<dbReference type="eggNOG" id="COG0736">
    <property type="taxonomic scope" value="Bacteria"/>
</dbReference>
<gene>
    <name evidence="3" type="ORF">Mucpa_6786</name>
</gene>
<dbReference type="InterPro" id="IPR008278">
    <property type="entry name" value="4-PPantetheinyl_Trfase_dom"/>
</dbReference>
<evidence type="ECO:0000313" key="4">
    <source>
        <dbReference type="Proteomes" id="UP000002774"/>
    </source>
</evidence>
<dbReference type="EMBL" id="CM001403">
    <property type="protein sequence ID" value="EHQ30835.1"/>
    <property type="molecule type" value="Genomic_DNA"/>
</dbReference>
<accession>H1Y1G1</accession>
<dbReference type="STRING" id="714943.Mucpa_6786"/>
<dbReference type="AlphaFoldDB" id="H1Y1G1"/>
<dbReference type="GO" id="GO:0008897">
    <property type="term" value="F:holo-[acyl-carrier-protein] synthase activity"/>
    <property type="evidence" value="ECO:0007669"/>
    <property type="project" value="InterPro"/>
</dbReference>
<protein>
    <submittedName>
        <fullName evidence="3">4'-phosphopantetheinyl transferase</fullName>
    </submittedName>
</protein>
<reference evidence="3" key="1">
    <citation type="submission" date="2011-09" db="EMBL/GenBank/DDBJ databases">
        <title>The permanent draft genome of Mucilaginibacter paludis DSM 18603.</title>
        <authorList>
            <consortium name="US DOE Joint Genome Institute (JGI-PGF)"/>
            <person name="Lucas S."/>
            <person name="Han J."/>
            <person name="Lapidus A."/>
            <person name="Bruce D."/>
            <person name="Goodwin L."/>
            <person name="Pitluck S."/>
            <person name="Peters L."/>
            <person name="Kyrpides N."/>
            <person name="Mavromatis K."/>
            <person name="Ivanova N."/>
            <person name="Mikhailova N."/>
            <person name="Held B."/>
            <person name="Detter J.C."/>
            <person name="Tapia R."/>
            <person name="Han C."/>
            <person name="Land M."/>
            <person name="Hauser L."/>
            <person name="Markowitz V."/>
            <person name="Cheng J.-F."/>
            <person name="Hugenholtz P."/>
            <person name="Woyke T."/>
            <person name="Wu D."/>
            <person name="Tindall B."/>
            <person name="Brambilla E."/>
            <person name="Klenk H.-P."/>
            <person name="Eisen J.A."/>
        </authorList>
    </citation>
    <scope>NUCLEOTIDE SEQUENCE [LARGE SCALE GENOMIC DNA]</scope>
    <source>
        <strain evidence="3">DSM 18603</strain>
    </source>
</reference>
<evidence type="ECO:0000256" key="1">
    <source>
        <dbReference type="ARBA" id="ARBA00022679"/>
    </source>
</evidence>
<feature type="domain" description="4'-phosphopantetheinyl transferase" evidence="2">
    <location>
        <begin position="3"/>
        <end position="92"/>
    </location>
</feature>
<proteinExistence type="predicted"/>
<sequence length="229" mass="26047">MKSIGNDIVSLTNINKQRTNSARFYTKFVTASELALYQTPIVDVVPFENFVWLLWSVKESAYKYLKRINTGLLFSPVKITIQNINIPANPLFINLIDLCWEGKPVGDWLYSGEVIGEGEKLYFKSIIQNQLIATVVGDHSIFDKIYWGIQSVNDVRHQSQSSLVRQALLNKLKKLFSQENLTIEKHGAGYPIILQQGKLLDILVSLAHHDQFTSYVFMMEGDSLLPQPV</sequence>
<evidence type="ECO:0000313" key="3">
    <source>
        <dbReference type="EMBL" id="EHQ30835.1"/>
    </source>
</evidence>
<evidence type="ECO:0000259" key="2">
    <source>
        <dbReference type="Pfam" id="PF01648"/>
    </source>
</evidence>
<dbReference type="Pfam" id="PF01648">
    <property type="entry name" value="ACPS"/>
    <property type="match status" value="1"/>
</dbReference>
<dbReference type="Proteomes" id="UP000002774">
    <property type="component" value="Chromosome"/>
</dbReference>
<keyword evidence="1 3" id="KW-0808">Transferase</keyword>
<name>H1Y1G1_9SPHI</name>
<dbReference type="Gene3D" id="3.90.470.20">
    <property type="entry name" value="4'-phosphopantetheinyl transferase domain"/>
    <property type="match status" value="1"/>
</dbReference>
<dbReference type="SUPFAM" id="SSF56214">
    <property type="entry name" value="4'-phosphopantetheinyl transferase"/>
    <property type="match status" value="1"/>
</dbReference>
<dbReference type="RefSeq" id="WP_008512846.1">
    <property type="nucleotide sequence ID" value="NZ_CM001403.1"/>
</dbReference>
<dbReference type="InterPro" id="IPR037143">
    <property type="entry name" value="4-PPantetheinyl_Trfase_dom_sf"/>
</dbReference>
<dbReference type="HOGENOM" id="CLU_120497_0_0_10"/>
<dbReference type="GO" id="GO:0000287">
    <property type="term" value="F:magnesium ion binding"/>
    <property type="evidence" value="ECO:0007669"/>
    <property type="project" value="InterPro"/>
</dbReference>